<dbReference type="EMBL" id="JAQYXL010000001">
    <property type="protein sequence ID" value="MEN3226243.1"/>
    <property type="molecule type" value="Genomic_DNA"/>
</dbReference>
<dbReference type="Proteomes" id="UP001404845">
    <property type="component" value="Unassembled WGS sequence"/>
</dbReference>
<accession>A0ABU9Z4N9</accession>
<feature type="signal peptide" evidence="2">
    <location>
        <begin position="1"/>
        <end position="24"/>
    </location>
</feature>
<feature type="chain" id="PRO_5046356407" evidence="2">
    <location>
        <begin position="25"/>
        <end position="208"/>
    </location>
</feature>
<proteinExistence type="predicted"/>
<feature type="compositionally biased region" description="Low complexity" evidence="1">
    <location>
        <begin position="113"/>
        <end position="127"/>
    </location>
</feature>
<feature type="compositionally biased region" description="Gly residues" evidence="1">
    <location>
        <begin position="102"/>
        <end position="112"/>
    </location>
</feature>
<evidence type="ECO:0000256" key="2">
    <source>
        <dbReference type="SAM" id="SignalP"/>
    </source>
</evidence>
<evidence type="ECO:0000256" key="1">
    <source>
        <dbReference type="SAM" id="MobiDB-lite"/>
    </source>
</evidence>
<name>A0ABU9Z4N9_9HYPH</name>
<protein>
    <submittedName>
        <fullName evidence="3">Uncharacterized protein</fullName>
    </submittedName>
</protein>
<keyword evidence="2" id="KW-0732">Signal</keyword>
<feature type="compositionally biased region" description="Low complexity" evidence="1">
    <location>
        <begin position="65"/>
        <end position="80"/>
    </location>
</feature>
<reference evidence="3 4" key="1">
    <citation type="journal article" date="2023" name="PLoS ONE">
        <title>Complete genome assembly of Hawai'i environmental nontuberculous mycobacteria reveals unexpected co-isolation with methylobacteria.</title>
        <authorList>
            <person name="Hendrix J."/>
            <person name="Epperson L.E."/>
            <person name="Tong E.I."/>
            <person name="Chan Y.L."/>
            <person name="Hasan N.A."/>
            <person name="Dawrs S.N."/>
            <person name="Norton G.J."/>
            <person name="Virdi R."/>
            <person name="Crooks J.L."/>
            <person name="Chan E.D."/>
            <person name="Honda J.R."/>
            <person name="Strong M."/>
        </authorList>
    </citation>
    <scope>NUCLEOTIDE SEQUENCE [LARGE SCALE GENOMIC DNA]</scope>
    <source>
        <strain evidence="3 4">NJH_HI01</strain>
    </source>
</reference>
<sequence length="208" mass="20664">MPRLRLLCGAVAFAACSFAPAVYAQEGGPCTDDIAKLKRDLGTQVGMGAPVSEPDYGQRKGPNEAAGQSASTGATTGSTAKPVGTPDTDRAQQGGASRESGGTPGTVGGVSGPVGAAAGKDQADAVASGRIATSPADVRRQSENRPTAAAAAAQGGDAKAGAEPSSEDKVSQAKMALQRAVDLNAKGDQGCREAVKQAQSLMPQQQGR</sequence>
<evidence type="ECO:0000313" key="3">
    <source>
        <dbReference type="EMBL" id="MEN3226243.1"/>
    </source>
</evidence>
<dbReference type="PROSITE" id="PS51257">
    <property type="entry name" value="PROKAR_LIPOPROTEIN"/>
    <property type="match status" value="1"/>
</dbReference>
<feature type="region of interest" description="Disordered" evidence="1">
    <location>
        <begin position="45"/>
        <end position="174"/>
    </location>
</feature>
<feature type="compositionally biased region" description="Low complexity" evidence="1">
    <location>
        <begin position="148"/>
        <end position="162"/>
    </location>
</feature>
<organism evidence="3 4">
    <name type="scientific">Methylorubrum rhodesianum</name>
    <dbReference type="NCBI Taxonomy" id="29427"/>
    <lineage>
        <taxon>Bacteria</taxon>
        <taxon>Pseudomonadati</taxon>
        <taxon>Pseudomonadota</taxon>
        <taxon>Alphaproteobacteria</taxon>
        <taxon>Hyphomicrobiales</taxon>
        <taxon>Methylobacteriaceae</taxon>
        <taxon>Methylorubrum</taxon>
    </lineage>
</organism>
<gene>
    <name evidence="3" type="ORF">PUR21_00880</name>
</gene>
<evidence type="ECO:0000313" key="4">
    <source>
        <dbReference type="Proteomes" id="UP001404845"/>
    </source>
</evidence>
<keyword evidence="4" id="KW-1185">Reference proteome</keyword>
<comment type="caution">
    <text evidence="3">The sequence shown here is derived from an EMBL/GenBank/DDBJ whole genome shotgun (WGS) entry which is preliminary data.</text>
</comment>
<dbReference type="RefSeq" id="WP_345970036.1">
    <property type="nucleotide sequence ID" value="NZ_JAQYXL010000001.1"/>
</dbReference>